<evidence type="ECO:0000256" key="9">
    <source>
        <dbReference type="ARBA" id="ARBA00022824"/>
    </source>
</evidence>
<evidence type="ECO:0000256" key="11">
    <source>
        <dbReference type="ARBA" id="ARBA00023136"/>
    </source>
</evidence>
<dbReference type="EC" id="2.4.1.109" evidence="4 15"/>
<feature type="transmembrane region" description="Helical" evidence="15">
    <location>
        <begin position="226"/>
        <end position="247"/>
    </location>
</feature>
<keyword evidence="7 15" id="KW-0812">Transmembrane</keyword>
<dbReference type="InterPro" id="IPR016093">
    <property type="entry name" value="MIR_motif"/>
</dbReference>
<evidence type="ECO:0000256" key="6">
    <source>
        <dbReference type="ARBA" id="ARBA00022679"/>
    </source>
</evidence>
<evidence type="ECO:0000256" key="10">
    <source>
        <dbReference type="ARBA" id="ARBA00022989"/>
    </source>
</evidence>
<proteinExistence type="inferred from homology"/>
<sequence>MVLLAINMFALVVRLYHIQYPSSVVFDEVHFGGFATKYIKGAFFMDVHPPLAKMLFALDGWLAGFKGDFDFKDIGMDYLEPGVPYVAMRMMPALLGIGLVNTTFLTLRASGCSPLTSMMAAFMVTFENALLTNARLILLDSPLITFTGLTALAFQKFSYLDEQSAKQLSGKWWLWLTLTGLFLGATVSVKWVGLFTIAWVGTMTLFQLFTNLGNLHIPLPKFGKTFAARVLCLIVLPILFYMAMFAIHFKCLVNPGEGDGFMSSEFQSTLNGKAKDPTMAPVFLGSRVTIKHWNTQGGYLHSHAHNYPAGSKQQQITLYPHRDANNDWTLLNETSVVDPLVGEPIRVQDGMILKLWHPVTKKRLHSHDVKPIVTEVDWQNEVSAYGFDGFDGDANDYFKLEIVPEYTEAGEARVNLTAIRSRFRLIHVMTGGALFSHKVKLPAWGFEQQEVTCNKQGTIPNSIWYIETNEHENAPADAPILTYKNPGFFGKFWELNKVMWTTNAGLVESHNWDSRPTAWPVLSRGINFWGKDMHHVYLIGNAFVWALATGGILAYFAFKALLVLRWQRGYKDYTTVRDLFGYDLRTATFVLGWAFHYLPFFLMERQLFLHHYFPALYFSILAFAQLFDFGAKRVTANLVLPVSLGIIVASVAVFYNFAPLAYGLQWTKSECEAAQWRSTWDFDCGTYPETYEAYYNGAQQTSVAAAKVSPAPAAAAPVENVVPVEEVPVDTHIAEPEADPVPSPKAERPQPPSMINGQSVSYSTSQQTIYQDEQGNILDPEAVKKMQNVQFVTRYDTIMGDQPLPASVSAAAAKLAIEKVQGELAQREANTKVEPGEEDPVGGEDSGRRAPAAAKVEL</sequence>
<evidence type="ECO:0000256" key="17">
    <source>
        <dbReference type="SAM" id="SignalP"/>
    </source>
</evidence>
<feature type="transmembrane region" description="Helical" evidence="15">
    <location>
        <begin position="612"/>
        <end position="631"/>
    </location>
</feature>
<keyword evidence="11 15" id="KW-0472">Membrane</keyword>
<dbReference type="Pfam" id="PF02815">
    <property type="entry name" value="MIR"/>
    <property type="match status" value="1"/>
</dbReference>
<evidence type="ECO:0000259" key="18">
    <source>
        <dbReference type="PROSITE" id="PS50919"/>
    </source>
</evidence>
<comment type="similarity">
    <text evidence="3 15">Belongs to the glycosyltransferase 39 family.</text>
</comment>
<evidence type="ECO:0000256" key="2">
    <source>
        <dbReference type="ARBA" id="ARBA00004922"/>
    </source>
</evidence>
<dbReference type="OrthoDB" id="292747at2759"/>
<comment type="function">
    <text evidence="15">Transfers mannose from Dol-P-mannose to Ser or Thr residues on proteins.</text>
</comment>
<keyword evidence="9 15" id="KW-0256">Endoplasmic reticulum</keyword>
<comment type="catalytic activity">
    <reaction evidence="14 15">
        <text>a di-trans,poly-cis-dolichyl beta-D-mannosyl phosphate + L-seryl-[protein] = 3-O-(alpha-D-mannosyl)-L-seryl-[protein] + a di-trans,poly-cis-dolichyl phosphate + H(+)</text>
        <dbReference type="Rhea" id="RHEA:17377"/>
        <dbReference type="Rhea" id="RHEA-COMP:9863"/>
        <dbReference type="Rhea" id="RHEA-COMP:13546"/>
        <dbReference type="Rhea" id="RHEA-COMP:19498"/>
        <dbReference type="Rhea" id="RHEA-COMP:19501"/>
        <dbReference type="ChEBI" id="CHEBI:15378"/>
        <dbReference type="ChEBI" id="CHEBI:29999"/>
        <dbReference type="ChEBI" id="CHEBI:57683"/>
        <dbReference type="ChEBI" id="CHEBI:58211"/>
        <dbReference type="ChEBI" id="CHEBI:137321"/>
        <dbReference type="EC" id="2.4.1.109"/>
    </reaction>
</comment>
<comment type="catalytic activity">
    <reaction evidence="13 15">
        <text>a di-trans,poly-cis-dolichyl beta-D-mannosyl phosphate + L-threonyl-[protein] = 3-O-(alpha-D-mannosyl)-L-threonyl-[protein] + a di-trans,poly-cis-dolichyl phosphate + H(+)</text>
        <dbReference type="Rhea" id="RHEA:53396"/>
        <dbReference type="Rhea" id="RHEA-COMP:11060"/>
        <dbReference type="Rhea" id="RHEA-COMP:13547"/>
        <dbReference type="Rhea" id="RHEA-COMP:19498"/>
        <dbReference type="Rhea" id="RHEA-COMP:19501"/>
        <dbReference type="ChEBI" id="CHEBI:15378"/>
        <dbReference type="ChEBI" id="CHEBI:30013"/>
        <dbReference type="ChEBI" id="CHEBI:57683"/>
        <dbReference type="ChEBI" id="CHEBI:58211"/>
        <dbReference type="ChEBI" id="CHEBI:137323"/>
        <dbReference type="EC" id="2.4.1.109"/>
    </reaction>
</comment>
<dbReference type="Pfam" id="PF02366">
    <property type="entry name" value="PMT"/>
    <property type="match status" value="1"/>
</dbReference>
<comment type="pathway">
    <text evidence="2 15">Protein modification; protein glycosylation.</text>
</comment>
<dbReference type="PANTHER" id="PTHR10050">
    <property type="entry name" value="DOLICHYL-PHOSPHATE-MANNOSE--PROTEIN MANNOSYLTRANSFERASE"/>
    <property type="match status" value="1"/>
</dbReference>
<evidence type="ECO:0000256" key="12">
    <source>
        <dbReference type="ARBA" id="ARBA00023180"/>
    </source>
</evidence>
<feature type="signal peptide" evidence="17">
    <location>
        <begin position="1"/>
        <end position="15"/>
    </location>
</feature>
<organism evidence="19 20">
    <name type="scientific">Protomyces lactucae-debilis</name>
    <dbReference type="NCBI Taxonomy" id="2754530"/>
    <lineage>
        <taxon>Eukaryota</taxon>
        <taxon>Fungi</taxon>
        <taxon>Dikarya</taxon>
        <taxon>Ascomycota</taxon>
        <taxon>Taphrinomycotina</taxon>
        <taxon>Taphrinomycetes</taxon>
        <taxon>Taphrinales</taxon>
        <taxon>Protomycetaceae</taxon>
        <taxon>Protomyces</taxon>
    </lineage>
</organism>
<keyword evidence="8" id="KW-0677">Repeat</keyword>
<feature type="domain" description="MIR" evidence="18">
    <location>
        <begin position="342"/>
        <end position="403"/>
    </location>
</feature>
<accession>A0A1Y2EYC6</accession>
<dbReference type="EMBL" id="MCFI01000022">
    <property type="protein sequence ID" value="ORY76622.1"/>
    <property type="molecule type" value="Genomic_DNA"/>
</dbReference>
<protein>
    <recommendedName>
        <fullName evidence="4 15">Dolichyl-phosphate-mannose--protein mannosyltransferase</fullName>
        <ecNumber evidence="4 15">2.4.1.109</ecNumber>
    </recommendedName>
</protein>
<dbReference type="InterPro" id="IPR027005">
    <property type="entry name" value="PMT-like"/>
</dbReference>
<evidence type="ECO:0000256" key="13">
    <source>
        <dbReference type="ARBA" id="ARBA00045085"/>
    </source>
</evidence>
<dbReference type="Pfam" id="PF16192">
    <property type="entry name" value="PMT_4TMC"/>
    <property type="match status" value="1"/>
</dbReference>
<evidence type="ECO:0000256" key="14">
    <source>
        <dbReference type="ARBA" id="ARBA00045102"/>
    </source>
</evidence>
<dbReference type="SUPFAM" id="SSF82109">
    <property type="entry name" value="MIR domain"/>
    <property type="match status" value="1"/>
</dbReference>
<dbReference type="UniPathway" id="UPA00378"/>
<evidence type="ECO:0000256" key="8">
    <source>
        <dbReference type="ARBA" id="ARBA00022737"/>
    </source>
</evidence>
<keyword evidence="20" id="KW-1185">Reference proteome</keyword>
<dbReference type="InterPro" id="IPR032421">
    <property type="entry name" value="PMT_4TMC"/>
</dbReference>
<feature type="transmembrane region" description="Helical" evidence="15">
    <location>
        <begin position="197"/>
        <end position="214"/>
    </location>
</feature>
<evidence type="ECO:0000256" key="15">
    <source>
        <dbReference type="RuleBase" id="RU367007"/>
    </source>
</evidence>
<evidence type="ECO:0000256" key="5">
    <source>
        <dbReference type="ARBA" id="ARBA00022676"/>
    </source>
</evidence>
<dbReference type="InterPro" id="IPR003342">
    <property type="entry name" value="ArnT-like_N"/>
</dbReference>
<comment type="caution">
    <text evidence="19">The sequence shown here is derived from an EMBL/GenBank/DDBJ whole genome shotgun (WGS) entry which is preliminary data.</text>
</comment>
<reference evidence="19 20" key="1">
    <citation type="submission" date="2016-07" db="EMBL/GenBank/DDBJ databases">
        <title>Pervasive Adenine N6-methylation of Active Genes in Fungi.</title>
        <authorList>
            <consortium name="DOE Joint Genome Institute"/>
            <person name="Mondo S.J."/>
            <person name="Dannebaum R.O."/>
            <person name="Kuo R.C."/>
            <person name="Labutti K."/>
            <person name="Haridas S."/>
            <person name="Kuo A."/>
            <person name="Salamov A."/>
            <person name="Ahrendt S.R."/>
            <person name="Lipzen A."/>
            <person name="Sullivan W."/>
            <person name="Andreopoulos W.B."/>
            <person name="Clum A."/>
            <person name="Lindquist E."/>
            <person name="Daum C."/>
            <person name="Ramamoorthy G.K."/>
            <person name="Gryganskyi A."/>
            <person name="Culley D."/>
            <person name="Magnuson J.K."/>
            <person name="James T.Y."/>
            <person name="O'Malley M.A."/>
            <person name="Stajich J.E."/>
            <person name="Spatafora J.W."/>
            <person name="Visel A."/>
            <person name="Grigoriev I.V."/>
        </authorList>
    </citation>
    <scope>NUCLEOTIDE SEQUENCE [LARGE SCALE GENOMIC DNA]</scope>
    <source>
        <strain evidence="19 20">12-1054</strain>
    </source>
</reference>
<evidence type="ECO:0000256" key="3">
    <source>
        <dbReference type="ARBA" id="ARBA00007222"/>
    </source>
</evidence>
<feature type="chain" id="PRO_5012960250" description="Dolichyl-phosphate-mannose--protein mannosyltransferase" evidence="17">
    <location>
        <begin position="16"/>
        <end position="858"/>
    </location>
</feature>
<keyword evidence="10 15" id="KW-1133">Transmembrane helix</keyword>
<feature type="domain" description="MIR" evidence="18">
    <location>
        <begin position="414"/>
        <end position="469"/>
    </location>
</feature>
<dbReference type="STRING" id="56484.A0A1Y2EYC6"/>
<dbReference type="GO" id="GO:0004169">
    <property type="term" value="F:dolichyl-phosphate-mannose-protein mannosyltransferase activity"/>
    <property type="evidence" value="ECO:0007669"/>
    <property type="project" value="UniProtKB-UniRule"/>
</dbReference>
<feature type="transmembrane region" description="Helical" evidence="15">
    <location>
        <begin position="172"/>
        <end position="191"/>
    </location>
</feature>
<dbReference type="InterPro" id="IPR036300">
    <property type="entry name" value="MIR_dom_sf"/>
</dbReference>
<evidence type="ECO:0000256" key="4">
    <source>
        <dbReference type="ARBA" id="ARBA00012839"/>
    </source>
</evidence>
<name>A0A1Y2EYC6_PROLT</name>
<feature type="transmembrane region" description="Helical" evidence="15">
    <location>
        <begin position="638"/>
        <end position="658"/>
    </location>
</feature>
<dbReference type="OMA" id="KNVTPRL"/>
<gene>
    <name evidence="19" type="ORF">BCR37DRAFT_403627</name>
</gene>
<dbReference type="GeneID" id="63788615"/>
<comment type="subcellular location">
    <subcellularLocation>
        <location evidence="1 15">Endoplasmic reticulum membrane</location>
        <topology evidence="1 15">Multi-pass membrane protein</topology>
    </subcellularLocation>
</comment>
<evidence type="ECO:0000256" key="7">
    <source>
        <dbReference type="ARBA" id="ARBA00022692"/>
    </source>
</evidence>
<keyword evidence="12" id="KW-0325">Glycoprotein</keyword>
<evidence type="ECO:0000256" key="16">
    <source>
        <dbReference type="SAM" id="MobiDB-lite"/>
    </source>
</evidence>
<dbReference type="RefSeq" id="XP_040722702.1">
    <property type="nucleotide sequence ID" value="XM_040872016.1"/>
</dbReference>
<evidence type="ECO:0000256" key="1">
    <source>
        <dbReference type="ARBA" id="ARBA00004477"/>
    </source>
</evidence>
<keyword evidence="5 15" id="KW-0328">Glycosyltransferase</keyword>
<feature type="transmembrane region" description="Helical" evidence="15">
    <location>
        <begin position="579"/>
        <end position="600"/>
    </location>
</feature>
<feature type="region of interest" description="Disordered" evidence="16">
    <location>
        <begin position="733"/>
        <end position="759"/>
    </location>
</feature>
<dbReference type="Proteomes" id="UP000193685">
    <property type="component" value="Unassembled WGS sequence"/>
</dbReference>
<feature type="region of interest" description="Disordered" evidence="16">
    <location>
        <begin position="824"/>
        <end position="858"/>
    </location>
</feature>
<evidence type="ECO:0000313" key="20">
    <source>
        <dbReference type="Proteomes" id="UP000193685"/>
    </source>
</evidence>
<feature type="domain" description="MIR" evidence="18">
    <location>
        <begin position="279"/>
        <end position="333"/>
    </location>
</feature>
<feature type="transmembrane region" description="Helical" evidence="15">
    <location>
        <begin position="86"/>
        <end position="107"/>
    </location>
</feature>
<dbReference type="SMART" id="SM00472">
    <property type="entry name" value="MIR"/>
    <property type="match status" value="3"/>
</dbReference>
<dbReference type="AlphaFoldDB" id="A0A1Y2EYC6"/>
<evidence type="ECO:0000313" key="19">
    <source>
        <dbReference type="EMBL" id="ORY76622.1"/>
    </source>
</evidence>
<dbReference type="GO" id="GO:0005789">
    <property type="term" value="C:endoplasmic reticulum membrane"/>
    <property type="evidence" value="ECO:0007669"/>
    <property type="project" value="UniProtKB-SubCell"/>
</dbReference>
<keyword evidence="17" id="KW-0732">Signal</keyword>
<feature type="compositionally biased region" description="Basic and acidic residues" evidence="16">
    <location>
        <begin position="824"/>
        <end position="835"/>
    </location>
</feature>
<dbReference type="CDD" id="cd23283">
    <property type="entry name" value="beta-trefoil_MIR_PMT1-like"/>
    <property type="match status" value="1"/>
</dbReference>
<dbReference type="PROSITE" id="PS50919">
    <property type="entry name" value="MIR"/>
    <property type="match status" value="3"/>
</dbReference>
<dbReference type="PANTHER" id="PTHR10050:SF50">
    <property type="entry name" value="DOLICHYL-PHOSPHATE-MANNOSE--PROTEIN MANNOSYLTRANSFERASE 1-RELATED"/>
    <property type="match status" value="1"/>
</dbReference>
<feature type="transmembrane region" description="Helical" evidence="15">
    <location>
        <begin position="536"/>
        <end position="558"/>
    </location>
</feature>
<keyword evidence="6 15" id="KW-0808">Transferase</keyword>
<dbReference type="Gene3D" id="2.80.10.50">
    <property type="match status" value="1"/>
</dbReference>